<name>A0A9D1VPI7_9FIRM</name>
<comment type="caution">
    <text evidence="3">The sequence shown here is derived from an EMBL/GenBank/DDBJ whole genome shotgun (WGS) entry which is preliminary data.</text>
</comment>
<evidence type="ECO:0000259" key="2">
    <source>
        <dbReference type="PROSITE" id="PS51746"/>
    </source>
</evidence>
<dbReference type="PANTHER" id="PTHR43156:SF2">
    <property type="entry name" value="STAGE II SPORULATION PROTEIN E"/>
    <property type="match status" value="1"/>
</dbReference>
<accession>A0A9D1VPI7</accession>
<dbReference type="InterPro" id="IPR045768">
    <property type="entry name" value="SpoIIE_N"/>
</dbReference>
<dbReference type="Pfam" id="PF19732">
    <property type="entry name" value="SpoIIE_N"/>
    <property type="match status" value="1"/>
</dbReference>
<dbReference type="GO" id="GO:0016791">
    <property type="term" value="F:phosphatase activity"/>
    <property type="evidence" value="ECO:0007669"/>
    <property type="project" value="TreeGrafter"/>
</dbReference>
<dbReference type="SMART" id="SM00331">
    <property type="entry name" value="PP2C_SIG"/>
    <property type="match status" value="1"/>
</dbReference>
<dbReference type="Pfam" id="PF07228">
    <property type="entry name" value="SpoIIE"/>
    <property type="match status" value="1"/>
</dbReference>
<evidence type="ECO:0000256" key="1">
    <source>
        <dbReference type="ARBA" id="ARBA00022801"/>
    </source>
</evidence>
<reference evidence="3" key="1">
    <citation type="journal article" date="2021" name="PeerJ">
        <title>Extensive microbial diversity within the chicken gut microbiome revealed by metagenomics and culture.</title>
        <authorList>
            <person name="Gilroy R."/>
            <person name="Ravi A."/>
            <person name="Getino M."/>
            <person name="Pursley I."/>
            <person name="Horton D.L."/>
            <person name="Alikhan N.F."/>
            <person name="Baker D."/>
            <person name="Gharbi K."/>
            <person name="Hall N."/>
            <person name="Watson M."/>
            <person name="Adriaenssens E.M."/>
            <person name="Foster-Nyarko E."/>
            <person name="Jarju S."/>
            <person name="Secka A."/>
            <person name="Antonio M."/>
            <person name="Oren A."/>
            <person name="Chaudhuri R.R."/>
            <person name="La Ragione R."/>
            <person name="Hildebrand F."/>
            <person name="Pallen M.J."/>
        </authorList>
    </citation>
    <scope>NUCLEOTIDE SEQUENCE</scope>
    <source>
        <strain evidence="3">ChiHjej12B11-1927</strain>
    </source>
</reference>
<evidence type="ECO:0000313" key="4">
    <source>
        <dbReference type="Proteomes" id="UP000824230"/>
    </source>
</evidence>
<dbReference type="PROSITE" id="PS51746">
    <property type="entry name" value="PPM_2"/>
    <property type="match status" value="1"/>
</dbReference>
<evidence type="ECO:0000313" key="3">
    <source>
        <dbReference type="EMBL" id="HIX39087.1"/>
    </source>
</evidence>
<dbReference type="InterPro" id="IPR036457">
    <property type="entry name" value="PPM-type-like_dom_sf"/>
</dbReference>
<dbReference type="Proteomes" id="UP000824230">
    <property type="component" value="Unassembled WGS sequence"/>
</dbReference>
<feature type="domain" description="PPM-type phosphatase" evidence="2">
    <location>
        <begin position="283"/>
        <end position="492"/>
    </location>
</feature>
<dbReference type="AlphaFoldDB" id="A0A9D1VPI7"/>
<keyword evidence="1" id="KW-0378">Hydrolase</keyword>
<dbReference type="SUPFAM" id="SSF81606">
    <property type="entry name" value="PP2C-like"/>
    <property type="match status" value="1"/>
</dbReference>
<sequence length="495" mass="56005">MQEWIIAMLVIGVLLLLRDMAKTIFSEMKKSAAALDYDRHPQKEKMQRYAESFQKLANSFYGMPCRKDYLSSSELKDLIEEAKEEVCRKCSLNQVCWTQHYPQTYQRLYGLLRILEEKDEEKLRKARADLTGVCVNQGKLVQELQRIMDRERQNLIWNNKLLENRMAVAQQLGEMAQLMKLLSQDLFDLTEVDMQFRDDFARKLKRRHIRVRNMWTLEQPDGKQRYYAELCTRGGTCIPAGEAAEALSQICGCPMAVKSEGKTLITKDYGVLGFMEEVNFKILYGAAKITKDKENVSGDNYTCAAEENGQFFICLSDGMGSGLEASRESETVVDTLEQLVEAGFSGETAAKMVNSVLNLKNRDGRFSTVDISIVDLYSGTCHFLKAGASTTFIKRSHWVEAISSTSLALGLVQQADFESSTKKLYEGDFLIMVTDGVLDALPGEDPEETMKEIIMEVNTTAAQELGKGILERVLTYCEYKATDDMTVLAAGLWRK</sequence>
<dbReference type="Gene3D" id="3.60.40.10">
    <property type="entry name" value="PPM-type phosphatase domain"/>
    <property type="match status" value="1"/>
</dbReference>
<reference evidence="3" key="2">
    <citation type="submission" date="2021-04" db="EMBL/GenBank/DDBJ databases">
        <authorList>
            <person name="Gilroy R."/>
        </authorList>
    </citation>
    <scope>NUCLEOTIDE SEQUENCE</scope>
    <source>
        <strain evidence="3">ChiHjej12B11-1927</strain>
    </source>
</reference>
<dbReference type="InterPro" id="IPR052016">
    <property type="entry name" value="Bact_Sigma-Reg"/>
</dbReference>
<dbReference type="InterPro" id="IPR001932">
    <property type="entry name" value="PPM-type_phosphatase-like_dom"/>
</dbReference>
<organism evidence="3 4">
    <name type="scientific">Candidatus Blautia pullistercoris</name>
    <dbReference type="NCBI Taxonomy" id="2838499"/>
    <lineage>
        <taxon>Bacteria</taxon>
        <taxon>Bacillati</taxon>
        <taxon>Bacillota</taxon>
        <taxon>Clostridia</taxon>
        <taxon>Lachnospirales</taxon>
        <taxon>Lachnospiraceae</taxon>
        <taxon>Blautia</taxon>
    </lineage>
</organism>
<protein>
    <submittedName>
        <fullName evidence="3">SpoIIE family protein phosphatase</fullName>
    </submittedName>
</protein>
<gene>
    <name evidence="3" type="ORF">H9738_14695</name>
</gene>
<dbReference type="EMBL" id="DXFG01000335">
    <property type="protein sequence ID" value="HIX39087.1"/>
    <property type="molecule type" value="Genomic_DNA"/>
</dbReference>
<dbReference type="PANTHER" id="PTHR43156">
    <property type="entry name" value="STAGE II SPORULATION PROTEIN E-RELATED"/>
    <property type="match status" value="1"/>
</dbReference>
<proteinExistence type="predicted"/>